<dbReference type="Proteomes" id="UP000607653">
    <property type="component" value="Unassembled WGS sequence"/>
</dbReference>
<proteinExistence type="predicted"/>
<evidence type="ECO:0000313" key="2">
    <source>
        <dbReference type="EMBL" id="DAD42781.1"/>
    </source>
</evidence>
<name>A0A822ZGJ2_NELNU</name>
<keyword evidence="3" id="KW-1185">Reference proteome</keyword>
<dbReference type="AlphaFoldDB" id="A0A822ZGJ2"/>
<dbReference type="EMBL" id="DUZY01000006">
    <property type="protein sequence ID" value="DAD42781.1"/>
    <property type="molecule type" value="Genomic_DNA"/>
</dbReference>
<organism evidence="2 3">
    <name type="scientific">Nelumbo nucifera</name>
    <name type="common">Sacred lotus</name>
    <dbReference type="NCBI Taxonomy" id="4432"/>
    <lineage>
        <taxon>Eukaryota</taxon>
        <taxon>Viridiplantae</taxon>
        <taxon>Streptophyta</taxon>
        <taxon>Embryophyta</taxon>
        <taxon>Tracheophyta</taxon>
        <taxon>Spermatophyta</taxon>
        <taxon>Magnoliopsida</taxon>
        <taxon>Proteales</taxon>
        <taxon>Nelumbonaceae</taxon>
        <taxon>Nelumbo</taxon>
    </lineage>
</organism>
<evidence type="ECO:0000256" key="1">
    <source>
        <dbReference type="SAM" id="Phobius"/>
    </source>
</evidence>
<keyword evidence="1" id="KW-0472">Membrane</keyword>
<protein>
    <submittedName>
        <fullName evidence="2">Uncharacterized protein</fullName>
    </submittedName>
</protein>
<sequence>MVRPKASSFRNLLLLFSFLNLLTIIGLCILLFIPFMLGLQAFVNGIFDDIQARWERFPPPKLSISLNAYVLVNDSFMF</sequence>
<gene>
    <name evidence="2" type="ORF">HUJ06_001011</name>
</gene>
<keyword evidence="1" id="KW-0812">Transmembrane</keyword>
<comment type="caution">
    <text evidence="2">The sequence shown here is derived from an EMBL/GenBank/DDBJ whole genome shotgun (WGS) entry which is preliminary data.</text>
</comment>
<keyword evidence="1" id="KW-1133">Transmembrane helix</keyword>
<feature type="transmembrane region" description="Helical" evidence="1">
    <location>
        <begin position="12"/>
        <end position="37"/>
    </location>
</feature>
<evidence type="ECO:0000313" key="3">
    <source>
        <dbReference type="Proteomes" id="UP000607653"/>
    </source>
</evidence>
<accession>A0A822ZGJ2</accession>
<reference evidence="2 3" key="1">
    <citation type="journal article" date="2020" name="Mol. Biol. Evol.">
        <title>Distinct Expression and Methylation Patterns for Genes with Different Fates following a Single Whole-Genome Duplication in Flowering Plants.</title>
        <authorList>
            <person name="Shi T."/>
            <person name="Rahmani R.S."/>
            <person name="Gugger P.F."/>
            <person name="Wang M."/>
            <person name="Li H."/>
            <person name="Zhang Y."/>
            <person name="Li Z."/>
            <person name="Wang Q."/>
            <person name="Van de Peer Y."/>
            <person name="Marchal K."/>
            <person name="Chen J."/>
        </authorList>
    </citation>
    <scope>NUCLEOTIDE SEQUENCE [LARGE SCALE GENOMIC DNA]</scope>
    <source>
        <tissue evidence="2">Leaf</tissue>
    </source>
</reference>